<dbReference type="PANTHER" id="PTHR35272">
    <property type="entry name" value="THIOL:DISULFIDE INTERCHANGE PROTEIN DSBC-RELATED"/>
    <property type="match status" value="1"/>
</dbReference>
<dbReference type="PROSITE" id="PS51352">
    <property type="entry name" value="THIOREDOXIN_2"/>
    <property type="match status" value="1"/>
</dbReference>
<feature type="chain" id="PRO_5001714502" evidence="1">
    <location>
        <begin position="36"/>
        <end position="281"/>
    </location>
</feature>
<proteinExistence type="predicted"/>
<dbReference type="GeneID" id="33938062"/>
<sequence>MSNCNVYGGPLRGTGFVSFAAVMAMCFLGGHPALAAKSKTDDFTPEQVAAIGKIAGEYVASHPQVLLAANQRLQDERRQAQRRVMVQAALGHQKALLRNADTPALGPQTAKVAVIEFFDYQCIYCAKMAPLVDDVVTANPSVRFIFKAFPIFASRWPASQAAAAAGQAVWASKGAEGYRAYHNGLFATGKNEGNLATADIDQLLAVQGIVLDAQGHRTPDTYLAQIAANIQLGQALGLSGTPAFVVMPQEGANVDNTLVLPGAVSASQLQAAIELAGGKAK</sequence>
<dbReference type="Pfam" id="PF13462">
    <property type="entry name" value="Thioredoxin_4"/>
    <property type="match status" value="1"/>
</dbReference>
<evidence type="ECO:0000259" key="2">
    <source>
        <dbReference type="PROSITE" id="PS51352"/>
    </source>
</evidence>
<dbReference type="RefSeq" id="WP_225865092.1">
    <property type="nucleotide sequence ID" value="NZ_CP006664.1"/>
</dbReference>
<organism evidence="3 4">
    <name type="scientific">Edwardsiella anguillarum ET080813</name>
    <dbReference type="NCBI Taxonomy" id="667120"/>
    <lineage>
        <taxon>Bacteria</taxon>
        <taxon>Pseudomonadati</taxon>
        <taxon>Pseudomonadota</taxon>
        <taxon>Gammaproteobacteria</taxon>
        <taxon>Enterobacterales</taxon>
        <taxon>Hafniaceae</taxon>
        <taxon>Edwardsiella</taxon>
    </lineage>
</organism>
<evidence type="ECO:0000256" key="1">
    <source>
        <dbReference type="SAM" id="SignalP"/>
    </source>
</evidence>
<dbReference type="InterPro" id="IPR012336">
    <property type="entry name" value="Thioredoxin-like_fold"/>
</dbReference>
<dbReference type="InterPro" id="IPR051470">
    <property type="entry name" value="Thiol:disulfide_interchange"/>
</dbReference>
<dbReference type="Gene3D" id="3.40.30.10">
    <property type="entry name" value="Glutaredoxin"/>
    <property type="match status" value="1"/>
</dbReference>
<feature type="domain" description="Thioredoxin" evidence="2">
    <location>
        <begin position="34"/>
        <end position="231"/>
    </location>
</feature>
<name>A0A076LEZ6_9GAMM</name>
<dbReference type="PANTHER" id="PTHR35272:SF3">
    <property type="entry name" value="THIOL:DISULFIDE INTERCHANGE PROTEIN DSBC"/>
    <property type="match status" value="1"/>
</dbReference>
<evidence type="ECO:0000313" key="3">
    <source>
        <dbReference type="EMBL" id="AIJ06751.1"/>
    </source>
</evidence>
<feature type="signal peptide" evidence="1">
    <location>
        <begin position="1"/>
        <end position="35"/>
    </location>
</feature>
<dbReference type="SUPFAM" id="SSF52833">
    <property type="entry name" value="Thioredoxin-like"/>
    <property type="match status" value="1"/>
</dbReference>
<keyword evidence="1" id="KW-0732">Signal</keyword>
<dbReference type="InterPro" id="IPR013766">
    <property type="entry name" value="Thioredoxin_domain"/>
</dbReference>
<protein>
    <submittedName>
        <fullName evidence="3">DSBA oxidoreductase</fullName>
    </submittedName>
</protein>
<gene>
    <name evidence="3" type="ORF">ETEE_0271</name>
</gene>
<dbReference type="Proteomes" id="UP000028681">
    <property type="component" value="Chromosome"/>
</dbReference>
<dbReference type="HOGENOM" id="CLU_000288_47_4_6"/>
<reference evidence="3 4" key="1">
    <citation type="journal article" date="2012" name="PLoS ONE">
        <title>Edwardsiella comparative phylogenomics reveal the new intra/inter-species taxonomic relationships, virulence evolution and niche adaptation mechanisms.</title>
        <authorList>
            <person name="Yang M."/>
            <person name="Lv Y."/>
            <person name="Xiao J."/>
            <person name="Wu H."/>
            <person name="Zheng H."/>
            <person name="Liu Q."/>
            <person name="Zhang Y."/>
            <person name="Wang Q."/>
        </authorList>
    </citation>
    <scope>NUCLEOTIDE SEQUENCE [LARGE SCALE GENOMIC DNA]</scope>
    <source>
        <strain evidence="4">080813</strain>
    </source>
</reference>
<accession>A0A076LEZ6</accession>
<dbReference type="EMBL" id="CP006664">
    <property type="protein sequence ID" value="AIJ06751.1"/>
    <property type="molecule type" value="Genomic_DNA"/>
</dbReference>
<evidence type="ECO:0000313" key="4">
    <source>
        <dbReference type="Proteomes" id="UP000028681"/>
    </source>
</evidence>
<dbReference type="KEGG" id="ete:ETEE_0271"/>
<dbReference type="InterPro" id="IPR036249">
    <property type="entry name" value="Thioredoxin-like_sf"/>
</dbReference>
<dbReference type="AlphaFoldDB" id="A0A076LEZ6"/>